<gene>
    <name evidence="2" type="ORF">C9I94_20930</name>
</gene>
<dbReference type="GO" id="GO:0004497">
    <property type="term" value="F:monooxygenase activity"/>
    <property type="evidence" value="ECO:0007669"/>
    <property type="project" value="UniProtKB-KW"/>
</dbReference>
<dbReference type="InterPro" id="IPR011008">
    <property type="entry name" value="Dimeric_a/b-barrel"/>
</dbReference>
<evidence type="ECO:0000313" key="2">
    <source>
        <dbReference type="EMBL" id="PSW22416.1"/>
    </source>
</evidence>
<evidence type="ECO:0000259" key="1">
    <source>
        <dbReference type="PROSITE" id="PS51725"/>
    </source>
</evidence>
<dbReference type="PROSITE" id="PS51725">
    <property type="entry name" value="ABM"/>
    <property type="match status" value="1"/>
</dbReference>
<dbReference type="InterPro" id="IPR050404">
    <property type="entry name" value="Heme-degrading_MO"/>
</dbReference>
<dbReference type="Proteomes" id="UP000240481">
    <property type="component" value="Unassembled WGS sequence"/>
</dbReference>
<evidence type="ECO:0000313" key="3">
    <source>
        <dbReference type="Proteomes" id="UP000240481"/>
    </source>
</evidence>
<keyword evidence="2" id="KW-0560">Oxidoreductase</keyword>
<proteinExistence type="predicted"/>
<dbReference type="AlphaFoldDB" id="A0A0J8V7Y5"/>
<keyword evidence="2" id="KW-0503">Monooxygenase</keyword>
<dbReference type="STRING" id="680026.AB733_16770"/>
<feature type="domain" description="ABM" evidence="1">
    <location>
        <begin position="2"/>
        <end position="92"/>
    </location>
</feature>
<dbReference type="OrthoDB" id="9798157at2"/>
<dbReference type="SUPFAM" id="SSF54909">
    <property type="entry name" value="Dimeric alpha+beta barrel"/>
    <property type="match status" value="1"/>
</dbReference>
<accession>A0A0J8V7Y5</accession>
<dbReference type="RefSeq" id="WP_048899813.1">
    <property type="nucleotide sequence ID" value="NZ_AP024852.1"/>
</dbReference>
<dbReference type="EMBL" id="PYLZ01000014">
    <property type="protein sequence ID" value="PSW22416.1"/>
    <property type="molecule type" value="Genomic_DNA"/>
</dbReference>
<reference evidence="2 3" key="1">
    <citation type="submission" date="2018-01" db="EMBL/GenBank/DDBJ databases">
        <title>Whole genome sequencing of Histamine producing bacteria.</title>
        <authorList>
            <person name="Butler K."/>
        </authorList>
    </citation>
    <scope>NUCLEOTIDE SEQUENCE [LARGE SCALE GENOMIC DNA]</scope>
    <source>
        <strain evidence="2 3">DSM 24669</strain>
    </source>
</reference>
<protein>
    <submittedName>
        <fullName evidence="2">Antibiotic biosynthesis monooxygenase</fullName>
    </submittedName>
</protein>
<dbReference type="Pfam" id="PF03992">
    <property type="entry name" value="ABM"/>
    <property type="match status" value="1"/>
</dbReference>
<comment type="caution">
    <text evidence="2">The sequence shown here is derived from an EMBL/GenBank/DDBJ whole genome shotgun (WGS) entry which is preliminary data.</text>
</comment>
<dbReference type="InterPro" id="IPR007138">
    <property type="entry name" value="ABM_dom"/>
</dbReference>
<dbReference type="PANTHER" id="PTHR34474:SF2">
    <property type="entry name" value="SIGNAL TRANSDUCTION PROTEIN TRAP"/>
    <property type="match status" value="1"/>
</dbReference>
<dbReference type="PANTHER" id="PTHR34474">
    <property type="entry name" value="SIGNAL TRANSDUCTION PROTEIN TRAP"/>
    <property type="match status" value="1"/>
</dbReference>
<sequence length="100" mass="11718">MILEVALLDVKQGQQAAFETAFAEAQQIVSGMSGYLSHQLQKCIEKDNRYLLLVNWETLADHQVGFRQSAEYQQWRELLHHFYENFPDVEHFTTLYPNEA</sequence>
<organism evidence="2 3">
    <name type="scientific">Photobacterium swingsii</name>
    <dbReference type="NCBI Taxonomy" id="680026"/>
    <lineage>
        <taxon>Bacteria</taxon>
        <taxon>Pseudomonadati</taxon>
        <taxon>Pseudomonadota</taxon>
        <taxon>Gammaproteobacteria</taxon>
        <taxon>Vibrionales</taxon>
        <taxon>Vibrionaceae</taxon>
        <taxon>Photobacterium</taxon>
    </lineage>
</organism>
<keyword evidence="3" id="KW-1185">Reference proteome</keyword>
<name>A0A0J8V7Y5_9GAMM</name>
<dbReference type="Gene3D" id="3.30.70.100">
    <property type="match status" value="1"/>
</dbReference>